<organism evidence="1 2">
    <name type="scientific">Lucilia cuprina</name>
    <name type="common">Green bottle fly</name>
    <name type="synonym">Australian sheep blowfly</name>
    <dbReference type="NCBI Taxonomy" id="7375"/>
    <lineage>
        <taxon>Eukaryota</taxon>
        <taxon>Metazoa</taxon>
        <taxon>Ecdysozoa</taxon>
        <taxon>Arthropoda</taxon>
        <taxon>Hexapoda</taxon>
        <taxon>Insecta</taxon>
        <taxon>Pterygota</taxon>
        <taxon>Neoptera</taxon>
        <taxon>Endopterygota</taxon>
        <taxon>Diptera</taxon>
        <taxon>Brachycera</taxon>
        <taxon>Muscomorpha</taxon>
        <taxon>Oestroidea</taxon>
        <taxon>Calliphoridae</taxon>
        <taxon>Luciliinae</taxon>
        <taxon>Lucilia</taxon>
    </lineage>
</organism>
<protein>
    <submittedName>
        <fullName evidence="1">Uncharacterized protein</fullName>
    </submittedName>
</protein>
<gene>
    <name evidence="1" type="ORF">FF38_08557</name>
</gene>
<name>A0A0L0CBZ2_LUCCU</name>
<evidence type="ECO:0000313" key="2">
    <source>
        <dbReference type="Proteomes" id="UP000037069"/>
    </source>
</evidence>
<dbReference type="EMBL" id="JRES01000608">
    <property type="protein sequence ID" value="KNC29918.1"/>
    <property type="molecule type" value="Genomic_DNA"/>
</dbReference>
<proteinExistence type="predicted"/>
<dbReference type="AlphaFoldDB" id="A0A0L0CBZ2"/>
<dbReference type="Proteomes" id="UP000037069">
    <property type="component" value="Unassembled WGS sequence"/>
</dbReference>
<accession>A0A0L0CBZ2</accession>
<reference evidence="1 2" key="1">
    <citation type="journal article" date="2015" name="Nat. Commun.">
        <title>Lucilia cuprina genome unlocks parasitic fly biology to underpin future interventions.</title>
        <authorList>
            <person name="Anstead C.A."/>
            <person name="Korhonen P.K."/>
            <person name="Young N.D."/>
            <person name="Hall R.S."/>
            <person name="Jex A.R."/>
            <person name="Murali S.C."/>
            <person name="Hughes D.S."/>
            <person name="Lee S.F."/>
            <person name="Perry T."/>
            <person name="Stroehlein A.J."/>
            <person name="Ansell B.R."/>
            <person name="Breugelmans B."/>
            <person name="Hofmann A."/>
            <person name="Qu J."/>
            <person name="Dugan S."/>
            <person name="Lee S.L."/>
            <person name="Chao H."/>
            <person name="Dinh H."/>
            <person name="Han Y."/>
            <person name="Doddapaneni H.V."/>
            <person name="Worley K.C."/>
            <person name="Muzny D.M."/>
            <person name="Ioannidis P."/>
            <person name="Waterhouse R.M."/>
            <person name="Zdobnov E.M."/>
            <person name="James P.J."/>
            <person name="Bagnall N.H."/>
            <person name="Kotze A.C."/>
            <person name="Gibbs R.A."/>
            <person name="Richards S."/>
            <person name="Batterham P."/>
            <person name="Gasser R.B."/>
        </authorList>
    </citation>
    <scope>NUCLEOTIDE SEQUENCE [LARGE SCALE GENOMIC DNA]</scope>
    <source>
        <strain evidence="1 2">LS</strain>
        <tissue evidence="1">Full body</tissue>
    </source>
</reference>
<evidence type="ECO:0000313" key="1">
    <source>
        <dbReference type="EMBL" id="KNC29918.1"/>
    </source>
</evidence>
<comment type="caution">
    <text evidence="1">The sequence shown here is derived from an EMBL/GenBank/DDBJ whole genome shotgun (WGS) entry which is preliminary data.</text>
</comment>
<keyword evidence="2" id="KW-1185">Reference proteome</keyword>
<sequence length="154" mass="17441">MKSNKGVCMASYNVKITEVITVGLSIWTTVSPRTIVRPSIQEILFPLKYYNIIFVGVGLKYFFVKGDPLVDPEIFTFYHIMDPVCIAVRLSFWTTMPPKTIFRPSTQVNWILSICYAISCSSYETSDRGDLLEPASLGRADAVLVELTRQDDCR</sequence>